<proteinExistence type="predicted"/>
<evidence type="ECO:0000313" key="1">
    <source>
        <dbReference type="EMBL" id="SVE12365.1"/>
    </source>
</evidence>
<gene>
    <name evidence="1" type="ORF">METZ01_LOCUS465219</name>
</gene>
<organism evidence="1">
    <name type="scientific">marine metagenome</name>
    <dbReference type="NCBI Taxonomy" id="408172"/>
    <lineage>
        <taxon>unclassified sequences</taxon>
        <taxon>metagenomes</taxon>
        <taxon>ecological metagenomes</taxon>
    </lineage>
</organism>
<dbReference type="InterPro" id="IPR024079">
    <property type="entry name" value="MetalloPept_cat_dom_sf"/>
</dbReference>
<dbReference type="Gene3D" id="3.40.390.10">
    <property type="entry name" value="Collagenase (Catalytic Domain)"/>
    <property type="match status" value="1"/>
</dbReference>
<accession>A0A383AYT2</accession>
<name>A0A383AYT2_9ZZZZ</name>
<protein>
    <submittedName>
        <fullName evidence="1">Uncharacterized protein</fullName>
    </submittedName>
</protein>
<feature type="non-terminal residue" evidence="1">
    <location>
        <position position="1"/>
    </location>
</feature>
<dbReference type="SUPFAM" id="SSF55486">
    <property type="entry name" value="Metalloproteases ('zincins'), catalytic domain"/>
    <property type="match status" value="1"/>
</dbReference>
<dbReference type="AlphaFoldDB" id="A0A383AYT2"/>
<dbReference type="GO" id="GO:0008237">
    <property type="term" value="F:metallopeptidase activity"/>
    <property type="evidence" value="ECO:0007669"/>
    <property type="project" value="InterPro"/>
</dbReference>
<reference evidence="1" key="1">
    <citation type="submission" date="2018-05" db="EMBL/GenBank/DDBJ databases">
        <authorList>
            <person name="Lanie J.A."/>
            <person name="Ng W.-L."/>
            <person name="Kazmierczak K.M."/>
            <person name="Andrzejewski T.M."/>
            <person name="Davidsen T.M."/>
            <person name="Wayne K.J."/>
            <person name="Tettelin H."/>
            <person name="Glass J.I."/>
            <person name="Rusch D."/>
            <person name="Podicherti R."/>
            <person name="Tsui H.-C.T."/>
            <person name="Winkler M.E."/>
        </authorList>
    </citation>
    <scope>NUCLEOTIDE SEQUENCE</scope>
</reference>
<sequence length="174" mass="19711">DIGYANSLDDVTLPIHFVDCTELITRDNKNCKGNGNPSGALSGSLMFHGSGSIWIRISDQRINRHTLTHELGHALGLFHWNLENCSMGYGRAQTKWLSEWDLMAISAIHHSVSKWHQSRDSMREALGIPENDQWTRYSEDPDLLGDTPDPTWVELANLLEIQAIEAIRKTEPKY</sequence>
<dbReference type="EMBL" id="UINC01195686">
    <property type="protein sequence ID" value="SVE12365.1"/>
    <property type="molecule type" value="Genomic_DNA"/>
</dbReference>